<dbReference type="InterPro" id="IPR029067">
    <property type="entry name" value="CDC48_domain_2-like_sf"/>
</dbReference>
<dbReference type="SUPFAM" id="SSF52540">
    <property type="entry name" value="P-loop containing nucleoside triphosphate hydrolases"/>
    <property type="match status" value="2"/>
</dbReference>
<feature type="region of interest" description="Disordered" evidence="5">
    <location>
        <begin position="168"/>
        <end position="245"/>
    </location>
</feature>
<dbReference type="FunFam" id="3.40.50.300:FF:000012">
    <property type="entry name" value="Transitional endoplasmic reticulum ATPase"/>
    <property type="match status" value="1"/>
</dbReference>
<dbReference type="SMART" id="SM01072">
    <property type="entry name" value="CDC48_2"/>
    <property type="match status" value="1"/>
</dbReference>
<dbReference type="Gene3D" id="1.10.8.60">
    <property type="match status" value="2"/>
</dbReference>
<dbReference type="AlphaFoldDB" id="A0ABD6BVQ8"/>
<dbReference type="Pfam" id="PF02359">
    <property type="entry name" value="CDC48_N"/>
    <property type="match status" value="1"/>
</dbReference>
<organism evidence="9 10">
    <name type="scientific">Halorubrum laminariae</name>
    <dbReference type="NCBI Taxonomy" id="1433523"/>
    <lineage>
        <taxon>Archaea</taxon>
        <taxon>Methanobacteriati</taxon>
        <taxon>Methanobacteriota</taxon>
        <taxon>Stenosarchaea group</taxon>
        <taxon>Halobacteria</taxon>
        <taxon>Halobacteriales</taxon>
        <taxon>Haloferacaceae</taxon>
        <taxon>Halorubrum</taxon>
    </lineage>
</organism>
<dbReference type="InterPro" id="IPR050168">
    <property type="entry name" value="AAA_ATPase_domain"/>
</dbReference>
<protein>
    <submittedName>
        <fullName evidence="9">AAA family ATPase</fullName>
    </submittedName>
</protein>
<evidence type="ECO:0000256" key="4">
    <source>
        <dbReference type="ARBA" id="ARBA00023054"/>
    </source>
</evidence>
<keyword evidence="3" id="KW-0067">ATP-binding</keyword>
<evidence type="ECO:0000259" key="7">
    <source>
        <dbReference type="SMART" id="SM01072"/>
    </source>
</evidence>
<dbReference type="Gene3D" id="3.10.330.10">
    <property type="match status" value="1"/>
</dbReference>
<dbReference type="InterPro" id="IPR041569">
    <property type="entry name" value="AAA_lid_3"/>
</dbReference>
<dbReference type="RefSeq" id="WP_256418417.1">
    <property type="nucleotide sequence ID" value="NZ_JANHDL010000006.1"/>
</dbReference>
<sequence>MNETGGLRLTVRAAEKRDAGRGIARLPESARQRLGLLSGDTVEIRGDRTAVAKVWPGGPDAADGSVLIDADTRANAGVKVGDTVTVGAVDVDDARRVVLAAPAELADADVSREVVERALARDLRDRPVTAGEAVHVERLGGIRFVVDETEPAGTVRVTDRTTVSVAYADDEAGEASDSGGPSDFEDGSDFGEGSDSDARRGRVDSGRTGSDGPGGMAPRSDAGADDGRRDAPPEAHTAGATYEDIGGLDEELELVRETIELPLSDPEVFTRLGVDPPKGVLLHGPPGTGKTLIARAVANEVDATFITVDGPEIMSKYKGESEERLREVFDRASEDAPAIIFFDEIDSIAGKRDDGGDVENRVVGQLLSLMDGLDARGDVIVIGATNRVDTLDPALRRGGRFDREIEVGVPGEAGRRQILDVHTRRMPLADDVDLDRIASRTHGFVGADIESLAQEAAMTALRRARTADAAALDDVTVTKADFEAAHAAVEPSAMREYVAEQPTTDFSDVGGLDDAKEKLERAVTWPLTYAPLFEAADADPPTGVLLHGPPGTGKTLLARAIAGESGVNFIQVAGPELLDRYVGESEKAVRDLFDRARQAAPAIVFFDEIDAIAADRDGAGGDGSGVGERVVSQLLTELDRASDNPNLVVLAATNRRNALDPALLRPGRLETHVEVPAPDRDARRKILAVHTDSKPIIDGVDLDALADETEGYSGAEIAALCREAALVAIERVADEHGAAANDHADEVAITHEDFTAALASVRPAADTRS</sequence>
<dbReference type="Proteomes" id="UP001597185">
    <property type="component" value="Unassembled WGS sequence"/>
</dbReference>
<reference evidence="9 10" key="1">
    <citation type="journal article" date="2019" name="Int. J. Syst. Evol. Microbiol.">
        <title>The Global Catalogue of Microorganisms (GCM) 10K type strain sequencing project: providing services to taxonomists for standard genome sequencing and annotation.</title>
        <authorList>
            <consortium name="The Broad Institute Genomics Platform"/>
            <consortium name="The Broad Institute Genome Sequencing Center for Infectious Disease"/>
            <person name="Wu L."/>
            <person name="Ma J."/>
        </authorList>
    </citation>
    <scope>NUCLEOTIDE SEQUENCE [LARGE SCALE GENOMIC DNA]</scope>
    <source>
        <strain evidence="9 10">CGMCC 1.12689</strain>
    </source>
</reference>
<dbReference type="InterPro" id="IPR009010">
    <property type="entry name" value="Asp_de-COase-like_dom_sf"/>
</dbReference>
<dbReference type="InterPro" id="IPR003960">
    <property type="entry name" value="ATPase_AAA_CS"/>
</dbReference>
<evidence type="ECO:0000256" key="3">
    <source>
        <dbReference type="ARBA" id="ARBA00022840"/>
    </source>
</evidence>
<dbReference type="SUPFAM" id="SSF54585">
    <property type="entry name" value="Cdc48 domain 2-like"/>
    <property type="match status" value="1"/>
</dbReference>
<feature type="compositionally biased region" description="Basic and acidic residues" evidence="5">
    <location>
        <begin position="196"/>
        <end position="205"/>
    </location>
</feature>
<feature type="domain" description="CDC48" evidence="7">
    <location>
        <begin position="109"/>
        <end position="172"/>
    </location>
</feature>
<name>A0ABD6BVQ8_9EURY</name>
<comment type="caution">
    <text evidence="9">The sequence shown here is derived from an EMBL/GenBank/DDBJ whole genome shotgun (WGS) entry which is preliminary data.</text>
</comment>
<dbReference type="FunFam" id="3.40.50.300:FF:001025">
    <property type="entry name" value="ATPase family, AAA domain-containing 2B"/>
    <property type="match status" value="1"/>
</dbReference>
<evidence type="ECO:0000313" key="10">
    <source>
        <dbReference type="Proteomes" id="UP001597185"/>
    </source>
</evidence>
<evidence type="ECO:0000313" key="9">
    <source>
        <dbReference type="EMBL" id="MFD1569159.1"/>
    </source>
</evidence>
<gene>
    <name evidence="9" type="ORF">ACFR9T_00870</name>
</gene>
<dbReference type="EMBL" id="JBHUDB010000001">
    <property type="protein sequence ID" value="MFD1569159.1"/>
    <property type="molecule type" value="Genomic_DNA"/>
</dbReference>
<dbReference type="GO" id="GO:0005524">
    <property type="term" value="F:ATP binding"/>
    <property type="evidence" value="ECO:0007669"/>
    <property type="project" value="UniProtKB-KW"/>
</dbReference>
<dbReference type="InterPro" id="IPR003593">
    <property type="entry name" value="AAA+_ATPase"/>
</dbReference>
<dbReference type="SUPFAM" id="SSF50692">
    <property type="entry name" value="ADC-like"/>
    <property type="match status" value="1"/>
</dbReference>
<dbReference type="InterPro" id="IPR027417">
    <property type="entry name" value="P-loop_NTPase"/>
</dbReference>
<dbReference type="FunFam" id="1.10.8.60:FF:000178">
    <property type="entry name" value="CDC48/VCP homolog, AAA superfamily"/>
    <property type="match status" value="1"/>
</dbReference>
<accession>A0ABD6BVQ8</accession>
<proteinExistence type="inferred from homology"/>
<keyword evidence="10" id="KW-1185">Reference proteome</keyword>
<feature type="domain" description="CDC48 N-terminal subdomain" evidence="8">
    <location>
        <begin position="8"/>
        <end position="91"/>
    </location>
</feature>
<dbReference type="Pfam" id="PF02933">
    <property type="entry name" value="CDC48_2"/>
    <property type="match status" value="1"/>
</dbReference>
<evidence type="ECO:0000256" key="1">
    <source>
        <dbReference type="ARBA" id="ARBA00009833"/>
    </source>
</evidence>
<dbReference type="SMART" id="SM00382">
    <property type="entry name" value="AAA"/>
    <property type="match status" value="2"/>
</dbReference>
<dbReference type="SMART" id="SM01073">
    <property type="entry name" value="CDC48_N"/>
    <property type="match status" value="1"/>
</dbReference>
<dbReference type="InterPro" id="IPR003338">
    <property type="entry name" value="CDC4_N-term_subdom"/>
</dbReference>
<evidence type="ECO:0000256" key="5">
    <source>
        <dbReference type="SAM" id="MobiDB-lite"/>
    </source>
</evidence>
<feature type="compositionally biased region" description="Acidic residues" evidence="5">
    <location>
        <begin position="183"/>
        <end position="195"/>
    </location>
</feature>
<dbReference type="Pfam" id="PF00004">
    <property type="entry name" value="AAA"/>
    <property type="match status" value="2"/>
</dbReference>
<feature type="domain" description="AAA+ ATPase" evidence="6">
    <location>
        <begin position="276"/>
        <end position="411"/>
    </location>
</feature>
<evidence type="ECO:0000259" key="8">
    <source>
        <dbReference type="SMART" id="SM01073"/>
    </source>
</evidence>
<dbReference type="Gene3D" id="2.40.40.20">
    <property type="match status" value="1"/>
</dbReference>
<keyword evidence="4" id="KW-0175">Coiled coil</keyword>
<feature type="domain" description="AAA+ ATPase" evidence="6">
    <location>
        <begin position="540"/>
        <end position="679"/>
    </location>
</feature>
<dbReference type="GO" id="GO:0005737">
    <property type="term" value="C:cytoplasm"/>
    <property type="evidence" value="ECO:0007669"/>
    <property type="project" value="UniProtKB-ARBA"/>
</dbReference>
<dbReference type="PROSITE" id="PS00674">
    <property type="entry name" value="AAA"/>
    <property type="match status" value="2"/>
</dbReference>
<evidence type="ECO:0000259" key="6">
    <source>
        <dbReference type="SMART" id="SM00382"/>
    </source>
</evidence>
<dbReference type="Gene3D" id="3.40.50.300">
    <property type="entry name" value="P-loop containing nucleotide triphosphate hydrolases"/>
    <property type="match status" value="2"/>
</dbReference>
<dbReference type="PANTHER" id="PTHR23077">
    <property type="entry name" value="AAA-FAMILY ATPASE"/>
    <property type="match status" value="1"/>
</dbReference>
<comment type="similarity">
    <text evidence="1">Belongs to the AAA ATPase family. CDC48 subfamily.</text>
</comment>
<keyword evidence="2" id="KW-0547">Nucleotide-binding</keyword>
<dbReference type="PANTHER" id="PTHR23077:SF171">
    <property type="entry name" value="NUCLEAR VALOSIN-CONTAINING PROTEIN-LIKE"/>
    <property type="match status" value="1"/>
</dbReference>
<dbReference type="PRINTS" id="PR00830">
    <property type="entry name" value="ENDOLAPTASE"/>
</dbReference>
<dbReference type="Pfam" id="PF17862">
    <property type="entry name" value="AAA_lid_3"/>
    <property type="match status" value="2"/>
</dbReference>
<dbReference type="FunFam" id="2.40.40.20:FF:000007">
    <property type="entry name" value="AAA family ATPase"/>
    <property type="match status" value="1"/>
</dbReference>
<dbReference type="InterPro" id="IPR004201">
    <property type="entry name" value="Cdc48_dom2"/>
</dbReference>
<evidence type="ECO:0000256" key="2">
    <source>
        <dbReference type="ARBA" id="ARBA00022741"/>
    </source>
</evidence>
<dbReference type="InterPro" id="IPR003959">
    <property type="entry name" value="ATPase_AAA_core"/>
</dbReference>